<evidence type="ECO:0000313" key="4">
    <source>
        <dbReference type="Proteomes" id="UP000460718"/>
    </source>
</evidence>
<evidence type="ECO:0000256" key="1">
    <source>
        <dbReference type="SAM" id="SignalP"/>
    </source>
</evidence>
<keyword evidence="1" id="KW-0732">Signal</keyword>
<evidence type="ECO:0008006" key="6">
    <source>
        <dbReference type="Google" id="ProtNLM"/>
    </source>
</evidence>
<feature type="chain" id="PRO_5036164979" description="Secreted protein" evidence="1">
    <location>
        <begin position="20"/>
        <end position="103"/>
    </location>
</feature>
<feature type="signal peptide" evidence="1">
    <location>
        <begin position="1"/>
        <end position="19"/>
    </location>
</feature>
<dbReference type="Proteomes" id="UP000460718">
    <property type="component" value="Unassembled WGS sequence"/>
</dbReference>
<dbReference type="EMBL" id="QXFW01000283">
    <property type="protein sequence ID" value="KAE9017564.1"/>
    <property type="molecule type" value="Genomic_DNA"/>
</dbReference>
<evidence type="ECO:0000313" key="3">
    <source>
        <dbReference type="EMBL" id="KAE9355482.1"/>
    </source>
</evidence>
<dbReference type="Proteomes" id="UP000486351">
    <property type="component" value="Unassembled WGS sequence"/>
</dbReference>
<evidence type="ECO:0000313" key="2">
    <source>
        <dbReference type="EMBL" id="KAE9017564.1"/>
    </source>
</evidence>
<proteinExistence type="predicted"/>
<gene>
    <name evidence="3" type="ORF">PF008_g4045</name>
    <name evidence="2" type="ORF">PF011_g6644</name>
</gene>
<accession>A0A6A3LN18</accession>
<dbReference type="AlphaFoldDB" id="A0A6A3LN18"/>
<protein>
    <recommendedName>
        <fullName evidence="6">Secreted protein</fullName>
    </recommendedName>
</protein>
<reference evidence="4 5" key="1">
    <citation type="submission" date="2018-09" db="EMBL/GenBank/DDBJ databases">
        <title>Genomic investigation of the strawberry pathogen Phytophthora fragariae indicates pathogenicity is determined by transcriptional variation in three key races.</title>
        <authorList>
            <person name="Adams T.M."/>
            <person name="Armitage A.D."/>
            <person name="Sobczyk M.K."/>
            <person name="Bates H.J."/>
            <person name="Dunwell J.M."/>
            <person name="Nellist C.F."/>
            <person name="Harrison R.J."/>
        </authorList>
    </citation>
    <scope>NUCLEOTIDE SEQUENCE [LARGE SCALE GENOMIC DNA]</scope>
    <source>
        <strain evidence="3 5">NOV-77</strain>
        <strain evidence="2 4">SCRP245</strain>
    </source>
</reference>
<dbReference type="EMBL" id="QXFY01000132">
    <property type="protein sequence ID" value="KAE9355482.1"/>
    <property type="molecule type" value="Genomic_DNA"/>
</dbReference>
<organism evidence="2 4">
    <name type="scientific">Phytophthora fragariae</name>
    <dbReference type="NCBI Taxonomy" id="53985"/>
    <lineage>
        <taxon>Eukaryota</taxon>
        <taxon>Sar</taxon>
        <taxon>Stramenopiles</taxon>
        <taxon>Oomycota</taxon>
        <taxon>Peronosporomycetes</taxon>
        <taxon>Peronosporales</taxon>
        <taxon>Peronosporaceae</taxon>
        <taxon>Phytophthora</taxon>
    </lineage>
</organism>
<comment type="caution">
    <text evidence="2">The sequence shown here is derived from an EMBL/GenBank/DDBJ whole genome shotgun (WGS) entry which is preliminary data.</text>
</comment>
<name>A0A6A3LN18_9STRA</name>
<sequence>MSILLFWVIHTCLSFEASTASLHRQSFFGWTPPSPVLFAGARCVCTSPSHSSNIQYYSLSTAGGSRATDPVQCPPSGKAEASARRCNVPTIAATARDTRCASA</sequence>
<evidence type="ECO:0000313" key="5">
    <source>
        <dbReference type="Proteomes" id="UP000486351"/>
    </source>
</evidence>